<evidence type="ECO:0000256" key="7">
    <source>
        <dbReference type="ARBA" id="ARBA00023157"/>
    </source>
</evidence>
<evidence type="ECO:0000256" key="9">
    <source>
        <dbReference type="ARBA" id="ARBA00023182"/>
    </source>
</evidence>
<dbReference type="SMART" id="SM00921">
    <property type="entry name" value="MHC_II_beta"/>
    <property type="match status" value="1"/>
</dbReference>
<sequence length="363" mass="39134">MGARHCCVVIGCRVEPWDKELPENSSQSERAALLTTHWSGLELPVQRGCFGAGGTCPALAMGRVAAAGAVLVALVVLGAPPAAGTELSGVLQEMVKSECHFINGTARVSFVERHIYNRQQYVHLDSDVGVFVGDTPDGEKVARYWNSDPEWMEYMQAAVHTCCRHNYEVFTPFLMGRRVPPSVSISLVPSSSQPGPSCLLCSGMDFYPVQVQLRWFQGQQGLSGHVVATDIVPNGVWTHQLLVSSCRVEHVSLEQPLNRHWEMPLDASCSKMLTGTGGFVLGFVFLVLGFYLRSHPSFPSFQAAPGSFFLGGIPNFGGAVLEGDSSVWPSPSSCGLSAAPNTLGVLGFPSWGQGCSFPSRSLW</sequence>
<proteinExistence type="predicted"/>
<dbReference type="InterPro" id="IPR000353">
    <property type="entry name" value="MHC_II_b_N"/>
</dbReference>
<dbReference type="InterPro" id="IPR013783">
    <property type="entry name" value="Ig-like_fold"/>
</dbReference>
<protein>
    <submittedName>
        <fullName evidence="10">Uncharacterized protein</fullName>
    </submittedName>
</protein>
<keyword evidence="7" id="KW-1015">Disulfide bond</keyword>
<dbReference type="FunFam" id="3.10.320.10:FF:000001">
    <property type="entry name" value="HLA class II histocompatibility antigen, DRB1-1 beta chain"/>
    <property type="match status" value="1"/>
</dbReference>
<evidence type="ECO:0000256" key="2">
    <source>
        <dbReference type="ARBA" id="ARBA00022692"/>
    </source>
</evidence>
<accession>A0A8U7NLA3</accession>
<keyword evidence="3" id="KW-0391">Immunity</keyword>
<dbReference type="SUPFAM" id="SSF54452">
    <property type="entry name" value="MHC antigen-recognition domain"/>
    <property type="match status" value="1"/>
</dbReference>
<dbReference type="Pfam" id="PF00969">
    <property type="entry name" value="MHC_II_beta"/>
    <property type="match status" value="1"/>
</dbReference>
<evidence type="ECO:0000256" key="6">
    <source>
        <dbReference type="ARBA" id="ARBA00023136"/>
    </source>
</evidence>
<dbReference type="InterPro" id="IPR036179">
    <property type="entry name" value="Ig-like_dom_sf"/>
</dbReference>
<dbReference type="PANTHER" id="PTHR19944">
    <property type="entry name" value="MHC CLASS II-RELATED"/>
    <property type="match status" value="1"/>
</dbReference>
<accession>A0A8C3E750</accession>
<keyword evidence="8" id="KW-0325">Glycoprotein</keyword>
<dbReference type="Proteomes" id="UP000694553">
    <property type="component" value="Unassembled WGS sequence"/>
</dbReference>
<keyword evidence="6" id="KW-0472">Membrane</keyword>
<keyword evidence="5" id="KW-1064">Adaptive immunity</keyword>
<keyword evidence="2" id="KW-0812">Transmembrane</keyword>
<evidence type="ECO:0000313" key="11">
    <source>
        <dbReference type="Proteomes" id="UP000694553"/>
    </source>
</evidence>
<dbReference type="AlphaFoldDB" id="A0A8C3E750"/>
<dbReference type="Ensembl" id="ENSCMUT00000017792.2">
    <property type="protein sequence ID" value="ENSCMUP00000016572.2"/>
    <property type="gene ID" value="ENSCMUG00000010280.2"/>
</dbReference>
<dbReference type="GO" id="GO:0002504">
    <property type="term" value="P:antigen processing and presentation of peptide or polysaccharide antigen via MHC class II"/>
    <property type="evidence" value="ECO:0007669"/>
    <property type="project" value="UniProtKB-KW"/>
</dbReference>
<dbReference type="Gene3D" id="2.60.40.10">
    <property type="entry name" value="Immunoglobulins"/>
    <property type="match status" value="1"/>
</dbReference>
<dbReference type="SUPFAM" id="SSF48726">
    <property type="entry name" value="Immunoglobulin"/>
    <property type="match status" value="1"/>
</dbReference>
<evidence type="ECO:0000256" key="5">
    <source>
        <dbReference type="ARBA" id="ARBA00023130"/>
    </source>
</evidence>
<evidence type="ECO:0000256" key="3">
    <source>
        <dbReference type="ARBA" id="ARBA00022859"/>
    </source>
</evidence>
<evidence type="ECO:0000313" key="10">
    <source>
        <dbReference type="Ensembl" id="ENSCMUP00000016572.2"/>
    </source>
</evidence>
<organism evidence="10 11">
    <name type="scientific">Corvus moneduloides</name>
    <name type="common">New Caledonian crow</name>
    <dbReference type="NCBI Taxonomy" id="1196302"/>
    <lineage>
        <taxon>Eukaryota</taxon>
        <taxon>Metazoa</taxon>
        <taxon>Chordata</taxon>
        <taxon>Craniata</taxon>
        <taxon>Vertebrata</taxon>
        <taxon>Euteleostomi</taxon>
        <taxon>Archelosauria</taxon>
        <taxon>Archosauria</taxon>
        <taxon>Dinosauria</taxon>
        <taxon>Saurischia</taxon>
        <taxon>Theropoda</taxon>
        <taxon>Coelurosauria</taxon>
        <taxon>Aves</taxon>
        <taxon>Neognathae</taxon>
        <taxon>Neoaves</taxon>
        <taxon>Telluraves</taxon>
        <taxon>Australaves</taxon>
        <taxon>Passeriformes</taxon>
        <taxon>Corvoidea</taxon>
        <taxon>Corvidae</taxon>
        <taxon>Corvus</taxon>
    </lineage>
</organism>
<dbReference type="GO" id="GO:0042613">
    <property type="term" value="C:MHC class II protein complex"/>
    <property type="evidence" value="ECO:0007669"/>
    <property type="project" value="UniProtKB-KW"/>
</dbReference>
<dbReference type="Gene3D" id="3.10.320.10">
    <property type="entry name" value="Class II Histocompatibility Antigen, M Beta Chain, Chain B, domain 1"/>
    <property type="match status" value="1"/>
</dbReference>
<comment type="subcellular location">
    <subcellularLocation>
        <location evidence="1">Membrane</location>
        <topology evidence="1">Single-pass type I membrane protein</topology>
    </subcellularLocation>
</comment>
<reference evidence="10" key="2">
    <citation type="submission" date="2025-08" db="UniProtKB">
        <authorList>
            <consortium name="Ensembl"/>
        </authorList>
    </citation>
    <scope>IDENTIFICATION</scope>
</reference>
<dbReference type="InterPro" id="IPR014745">
    <property type="entry name" value="MHC_II_a/b_N"/>
</dbReference>
<dbReference type="InterPro" id="IPR003597">
    <property type="entry name" value="Ig_C1-set"/>
</dbReference>
<dbReference type="InterPro" id="IPR011162">
    <property type="entry name" value="MHC_I/II-like_Ag-recog"/>
</dbReference>
<dbReference type="InterPro" id="IPR050160">
    <property type="entry name" value="MHC/Immunoglobulin"/>
</dbReference>
<evidence type="ECO:0000256" key="8">
    <source>
        <dbReference type="ARBA" id="ARBA00023180"/>
    </source>
</evidence>
<evidence type="ECO:0000256" key="1">
    <source>
        <dbReference type="ARBA" id="ARBA00004479"/>
    </source>
</evidence>
<dbReference type="Pfam" id="PF07654">
    <property type="entry name" value="C1-set"/>
    <property type="match status" value="1"/>
</dbReference>
<dbReference type="PANTHER" id="PTHR19944:SF99">
    <property type="entry name" value="HLA CLASS II HISTOCOMPATIBILITY ANTIGEN, DRB1 BETA CHAIN"/>
    <property type="match status" value="1"/>
</dbReference>
<evidence type="ECO:0000256" key="4">
    <source>
        <dbReference type="ARBA" id="ARBA00022989"/>
    </source>
</evidence>
<dbReference type="GO" id="GO:0002250">
    <property type="term" value="P:adaptive immune response"/>
    <property type="evidence" value="ECO:0007669"/>
    <property type="project" value="UniProtKB-KW"/>
</dbReference>
<gene>
    <name evidence="10" type="primary">LOC116436937</name>
</gene>
<keyword evidence="4" id="KW-1133">Transmembrane helix</keyword>
<keyword evidence="9" id="KW-0491">MHC II</keyword>
<reference evidence="11" key="1">
    <citation type="submission" date="2019-10" db="EMBL/GenBank/DDBJ databases">
        <title>Corvus moneduloides (New Caledonian crow) genome, bCorMon1, primary haplotype.</title>
        <authorList>
            <person name="Rutz C."/>
            <person name="Fungtammasan C."/>
            <person name="Mountcastle J."/>
            <person name="Formenti G."/>
            <person name="Chow W."/>
            <person name="Howe K."/>
            <person name="Steele M.P."/>
            <person name="Fernandes J."/>
            <person name="Gilbert M.T.P."/>
            <person name="Fedrigo O."/>
            <person name="Jarvis E.D."/>
            <person name="Gemmell N."/>
        </authorList>
    </citation>
    <scope>NUCLEOTIDE SEQUENCE [LARGE SCALE GENOMIC DNA]</scope>
</reference>
<name>A0A8C3E750_CORMO</name>
<keyword evidence="11" id="KW-1185">Reference proteome</keyword>
<reference evidence="10" key="3">
    <citation type="submission" date="2025-09" db="UniProtKB">
        <authorList>
            <consortium name="Ensembl"/>
        </authorList>
    </citation>
    <scope>IDENTIFICATION</scope>
</reference>